<name>A0A0D0KZK5_AGRTU</name>
<gene>
    <name evidence="5" type="ORF">RU07_09600</name>
</gene>
<evidence type="ECO:0000256" key="1">
    <source>
        <dbReference type="ARBA" id="ARBA00022553"/>
    </source>
</evidence>
<dbReference type="Pfam" id="PF13188">
    <property type="entry name" value="PAS_8"/>
    <property type="match status" value="1"/>
</dbReference>
<evidence type="ECO:0000313" key="5">
    <source>
        <dbReference type="EMBL" id="KIQ02845.1"/>
    </source>
</evidence>
<feature type="compositionally biased region" description="Polar residues" evidence="3">
    <location>
        <begin position="413"/>
        <end position="444"/>
    </location>
</feature>
<dbReference type="SUPFAM" id="SSF52172">
    <property type="entry name" value="CheY-like"/>
    <property type="match status" value="2"/>
</dbReference>
<comment type="caution">
    <text evidence="2">Lacks conserved residue(s) required for the propagation of feature annotation.</text>
</comment>
<dbReference type="PANTHER" id="PTHR45339:SF5">
    <property type="entry name" value="HISTIDINE KINASE"/>
    <property type="match status" value="1"/>
</dbReference>
<proteinExistence type="predicted"/>
<feature type="modified residue" description="4-aspartylphosphate" evidence="2">
    <location>
        <position position="502"/>
    </location>
</feature>
<evidence type="ECO:0000256" key="3">
    <source>
        <dbReference type="SAM" id="MobiDB-lite"/>
    </source>
</evidence>
<dbReference type="SMART" id="SM00448">
    <property type="entry name" value="REC"/>
    <property type="match status" value="2"/>
</dbReference>
<dbReference type="Pfam" id="PF00072">
    <property type="entry name" value="Response_reg"/>
    <property type="match status" value="2"/>
</dbReference>
<dbReference type="CDD" id="cd17546">
    <property type="entry name" value="REC_hyHK_CKI1_RcsC-like"/>
    <property type="match status" value="1"/>
</dbReference>
<protein>
    <recommendedName>
        <fullName evidence="4">Response regulatory domain-containing protein</fullName>
    </recommendedName>
</protein>
<evidence type="ECO:0000313" key="6">
    <source>
        <dbReference type="Proteomes" id="UP000035017"/>
    </source>
</evidence>
<dbReference type="InterPro" id="IPR001789">
    <property type="entry name" value="Sig_transdc_resp-reg_receiver"/>
</dbReference>
<dbReference type="PROSITE" id="PS50110">
    <property type="entry name" value="RESPONSE_REGULATORY"/>
    <property type="match status" value="2"/>
</dbReference>
<keyword evidence="1 2" id="KW-0597">Phosphoprotein</keyword>
<evidence type="ECO:0000256" key="2">
    <source>
        <dbReference type="PROSITE-ProRule" id="PRU00169"/>
    </source>
</evidence>
<dbReference type="Gene3D" id="3.30.450.20">
    <property type="entry name" value="PAS domain"/>
    <property type="match status" value="2"/>
</dbReference>
<feature type="region of interest" description="Disordered" evidence="3">
    <location>
        <begin position="405"/>
        <end position="444"/>
    </location>
</feature>
<dbReference type="PANTHER" id="PTHR45339">
    <property type="entry name" value="HYBRID SIGNAL TRANSDUCTION HISTIDINE KINASE J"/>
    <property type="match status" value="1"/>
</dbReference>
<organism evidence="5 6">
    <name type="scientific">Agrobacterium tumefaciens</name>
    <dbReference type="NCBI Taxonomy" id="358"/>
    <lineage>
        <taxon>Bacteria</taxon>
        <taxon>Pseudomonadati</taxon>
        <taxon>Pseudomonadota</taxon>
        <taxon>Alphaproteobacteria</taxon>
        <taxon>Hyphomicrobiales</taxon>
        <taxon>Rhizobiaceae</taxon>
        <taxon>Rhizobium/Agrobacterium group</taxon>
        <taxon>Agrobacterium</taxon>
        <taxon>Agrobacterium tumefaciens complex</taxon>
    </lineage>
</organism>
<feature type="domain" description="Response regulatory" evidence="4">
    <location>
        <begin position="286"/>
        <end position="403"/>
    </location>
</feature>
<dbReference type="AlphaFoldDB" id="A0A0D0KZK5"/>
<dbReference type="EMBL" id="JXQV01000009">
    <property type="protein sequence ID" value="KIQ02845.1"/>
    <property type="molecule type" value="Genomic_DNA"/>
</dbReference>
<sequence>MTLDLPACIKDSQLRYVCVNDAYARFAGRSRQDFTGKTSRQLHGMADDGDRDDKERRCLVFATDETLKCAGFSPGEAPAIKCERFETEDGSLFLFEVFEAMPAARHNEETSTSPKPDVLPIPLAQANAAENPQPDAQSILDSLPVGIMIVGPDLTIEYANGCFHTLWDISEKIDLAGQHYRACLEMALESSDVAKLRVEEGVEHLKLIDGTASRHIESKSGRPIILFEQRIGGDKILITAFDCTDIIERERESNAAPKEQEPVGENTQTETQVMLEEPALAQDVTLSVLVIEDAAAQGALSEQLTCWGVDAYAAESTATALAILKEAASIGFAIDAIILNHTVPVLDGMELARTMRRDPRLSDTAIISLTAMDMASADHDALDVQLMKPVGAELLRKTLTELVHKNRPRRSAAQDTSKSTVAETQPPLNLTRATPNVSHVPTLAPNRTTSSLDVLIAEDNDVNQIVFNQILQQTGLRYRIVDNGEQAVQIWRAFRPSIILMDISMPVMNGYRATQAIRAEEDRMLNATRVPIIGVMAHAQESDRDLCLAAGMDDYLSKPISPELLNAKIQTWLMKSLARLAN</sequence>
<accession>A0A0D0KZK5</accession>
<dbReference type="InterPro" id="IPR000014">
    <property type="entry name" value="PAS"/>
</dbReference>
<dbReference type="Proteomes" id="UP000035017">
    <property type="component" value="Unassembled WGS sequence"/>
</dbReference>
<reference evidence="5 6" key="1">
    <citation type="submission" date="2014-12" db="EMBL/GenBank/DDBJ databases">
        <title>16Stimator: statistical estimation of ribosomal gene copy numbers from draft genome assemblies.</title>
        <authorList>
            <person name="Perisin M.A."/>
            <person name="Vetter M."/>
            <person name="Gilbert J.A."/>
            <person name="Bergelson J."/>
        </authorList>
    </citation>
    <scope>NUCLEOTIDE SEQUENCE [LARGE SCALE GENOMIC DNA]</scope>
    <source>
        <strain evidence="5 6">MEJ076</strain>
    </source>
</reference>
<dbReference type="GO" id="GO:0000160">
    <property type="term" value="P:phosphorelay signal transduction system"/>
    <property type="evidence" value="ECO:0007669"/>
    <property type="project" value="InterPro"/>
</dbReference>
<dbReference type="Gene3D" id="3.40.50.2300">
    <property type="match status" value="2"/>
</dbReference>
<evidence type="ECO:0000259" key="4">
    <source>
        <dbReference type="PROSITE" id="PS50110"/>
    </source>
</evidence>
<feature type="domain" description="Response regulatory" evidence="4">
    <location>
        <begin position="453"/>
        <end position="573"/>
    </location>
</feature>
<comment type="caution">
    <text evidence="5">The sequence shown here is derived from an EMBL/GenBank/DDBJ whole genome shotgun (WGS) entry which is preliminary data.</text>
</comment>
<dbReference type="InterPro" id="IPR011006">
    <property type="entry name" value="CheY-like_superfamily"/>
</dbReference>